<gene>
    <name evidence="1" type="ORF">G7Y89_g12833</name>
</gene>
<name>A0A8H4VYT0_9HELO</name>
<dbReference type="AlphaFoldDB" id="A0A8H4VYT0"/>
<dbReference type="Proteomes" id="UP000566819">
    <property type="component" value="Unassembled WGS sequence"/>
</dbReference>
<organism evidence="1 2">
    <name type="scientific">Cudoniella acicularis</name>
    <dbReference type="NCBI Taxonomy" id="354080"/>
    <lineage>
        <taxon>Eukaryota</taxon>
        <taxon>Fungi</taxon>
        <taxon>Dikarya</taxon>
        <taxon>Ascomycota</taxon>
        <taxon>Pezizomycotina</taxon>
        <taxon>Leotiomycetes</taxon>
        <taxon>Helotiales</taxon>
        <taxon>Tricladiaceae</taxon>
        <taxon>Cudoniella</taxon>
    </lineage>
</organism>
<proteinExistence type="predicted"/>
<evidence type="ECO:0000313" key="2">
    <source>
        <dbReference type="Proteomes" id="UP000566819"/>
    </source>
</evidence>
<accession>A0A8H4VYT0</accession>
<dbReference type="EMBL" id="JAAMPI010001408">
    <property type="protein sequence ID" value="KAF4625335.1"/>
    <property type="molecule type" value="Genomic_DNA"/>
</dbReference>
<comment type="caution">
    <text evidence="1">The sequence shown here is derived from an EMBL/GenBank/DDBJ whole genome shotgun (WGS) entry which is preliminary data.</text>
</comment>
<keyword evidence="2" id="KW-1185">Reference proteome</keyword>
<protein>
    <submittedName>
        <fullName evidence="1">Uncharacterized protein</fullName>
    </submittedName>
</protein>
<evidence type="ECO:0000313" key="1">
    <source>
        <dbReference type="EMBL" id="KAF4625335.1"/>
    </source>
</evidence>
<sequence length="119" mass="13538">MRNRIFRDHIDHIKGEDILSLRVFGYYSTSYGGKVKYNQRAAYAVFFEDKHSQFSTYDVLSMASTNHNDQTAEACSCIVALQLVLAGKVARAKFMDIKDTVILKVRGKNLVQVMDGPIW</sequence>
<reference evidence="1 2" key="1">
    <citation type="submission" date="2020-03" db="EMBL/GenBank/DDBJ databases">
        <title>Draft Genome Sequence of Cudoniella acicularis.</title>
        <authorList>
            <person name="Buettner E."/>
            <person name="Kellner H."/>
        </authorList>
    </citation>
    <scope>NUCLEOTIDE SEQUENCE [LARGE SCALE GENOMIC DNA]</scope>
    <source>
        <strain evidence="1 2">DSM 108380</strain>
    </source>
</reference>